<reference evidence="3 4" key="1">
    <citation type="submission" date="2019-08" db="EMBL/GenBank/DDBJ databases">
        <title>Bacterial whole genome sequence for Glaciihabitans sp. CHu50b-6-2.</title>
        <authorList>
            <person name="Jin L."/>
        </authorList>
    </citation>
    <scope>NUCLEOTIDE SEQUENCE [LARGE SCALE GENOMIC DNA]</scope>
    <source>
        <strain evidence="3 4">CHu50b-6-2</strain>
    </source>
</reference>
<dbReference type="InterPro" id="IPR032466">
    <property type="entry name" value="Metal_Hydrolase"/>
</dbReference>
<comment type="similarity">
    <text evidence="1">Belongs to the metallo-dependent hydrolases superfamily.</text>
</comment>
<comment type="caution">
    <text evidence="3">The sequence shown here is derived from an EMBL/GenBank/DDBJ whole genome shotgun (WGS) entry which is preliminary data.</text>
</comment>
<name>A0A5C8USR0_9MICO</name>
<organism evidence="3 4">
    <name type="scientific">Lacisediminihabitans profunda</name>
    <dbReference type="NCBI Taxonomy" id="2594790"/>
    <lineage>
        <taxon>Bacteria</taxon>
        <taxon>Bacillati</taxon>
        <taxon>Actinomycetota</taxon>
        <taxon>Actinomycetes</taxon>
        <taxon>Micrococcales</taxon>
        <taxon>Microbacteriaceae</taxon>
        <taxon>Lacisediminihabitans</taxon>
    </lineage>
</organism>
<gene>
    <name evidence="3" type="ORF">FVP33_05005</name>
</gene>
<feature type="domain" description="Amidohydrolase-related" evidence="2">
    <location>
        <begin position="11"/>
        <end position="282"/>
    </location>
</feature>
<accession>A0A5C8USR0</accession>
<dbReference type="PANTHER" id="PTHR43569:SF2">
    <property type="entry name" value="AMIDOHYDROLASE-RELATED DOMAIN-CONTAINING PROTEIN"/>
    <property type="match status" value="1"/>
</dbReference>
<protein>
    <submittedName>
        <fullName evidence="3">Amidohydrolase family protein</fullName>
    </submittedName>
</protein>
<evidence type="ECO:0000313" key="3">
    <source>
        <dbReference type="EMBL" id="TXN30963.1"/>
    </source>
</evidence>
<dbReference type="PANTHER" id="PTHR43569">
    <property type="entry name" value="AMIDOHYDROLASE"/>
    <property type="match status" value="1"/>
</dbReference>
<dbReference type="Gene3D" id="3.20.20.140">
    <property type="entry name" value="Metal-dependent hydrolases"/>
    <property type="match status" value="1"/>
</dbReference>
<dbReference type="AlphaFoldDB" id="A0A5C8USR0"/>
<proteinExistence type="inferred from homology"/>
<evidence type="ECO:0000256" key="1">
    <source>
        <dbReference type="ARBA" id="ARBA00038310"/>
    </source>
</evidence>
<dbReference type="GO" id="GO:0016787">
    <property type="term" value="F:hydrolase activity"/>
    <property type="evidence" value="ECO:0007669"/>
    <property type="project" value="UniProtKB-KW"/>
</dbReference>
<dbReference type="Pfam" id="PF04909">
    <property type="entry name" value="Amidohydro_2"/>
    <property type="match status" value="1"/>
</dbReference>
<dbReference type="Proteomes" id="UP000321379">
    <property type="component" value="Unassembled WGS sequence"/>
</dbReference>
<evidence type="ECO:0000313" key="4">
    <source>
        <dbReference type="Proteomes" id="UP000321379"/>
    </source>
</evidence>
<keyword evidence="3" id="KW-0378">Hydrolase</keyword>
<evidence type="ECO:0000259" key="2">
    <source>
        <dbReference type="Pfam" id="PF04909"/>
    </source>
</evidence>
<dbReference type="InterPro" id="IPR052350">
    <property type="entry name" value="Metallo-dep_Lactonases"/>
</dbReference>
<dbReference type="EMBL" id="VRMG01000005">
    <property type="protein sequence ID" value="TXN30963.1"/>
    <property type="molecule type" value="Genomic_DNA"/>
</dbReference>
<dbReference type="RefSeq" id="WP_147782549.1">
    <property type="nucleotide sequence ID" value="NZ_VRMG01000005.1"/>
</dbReference>
<dbReference type="InterPro" id="IPR006680">
    <property type="entry name" value="Amidohydro-rel"/>
</dbReference>
<dbReference type="SUPFAM" id="SSF51556">
    <property type="entry name" value="Metallo-dependent hydrolases"/>
    <property type="match status" value="1"/>
</dbReference>
<keyword evidence="4" id="KW-1185">Reference proteome</keyword>
<sequence>MTDLYQPAQMIDTHQHLWKPSERRYEWLDAVGAPLNADFGPEDVETDVAAAGITGTVLVQAADSYEDTFYMLSVASRVPVVRGVVGWVPLDRAAEAAAALDAYATTVVRGIRVLNHTYPDPRWLLREDVTAGVELLAPRGLPLDVVSIVPEHLAMLVELAARHPDLTIVLDHLAKPDIAGRGWEPWASLIAAVAAQPNVSVKISGLNTASGPEWTWRDWLPYVDHVVEQFGSDRVMLGSDWPVSTLAGDFRGVWLAQRQVIAHLDTAQQDDILYRTALRTYSLALSGTDLP</sequence>